<dbReference type="OrthoDB" id="610608at2759"/>
<evidence type="ECO:0000313" key="10">
    <source>
        <dbReference type="EMBL" id="KAJ8020512.1"/>
    </source>
</evidence>
<comment type="subcellular location">
    <subcellularLocation>
        <location evidence="2">Membrane</location>
    </subcellularLocation>
    <subcellularLocation>
        <location evidence="8">Microsome membrane</location>
        <topology evidence="8">Single-pass membrane protein</topology>
    </subcellularLocation>
    <subcellularLocation>
        <location evidence="8">Endoplasmic reticulum membrane</location>
        <topology evidence="8">Single-pass membrane protein</topology>
    </subcellularLocation>
</comment>
<dbReference type="PIRSF" id="PIRSF000136">
    <property type="entry name" value="LGO_GLO"/>
    <property type="match status" value="1"/>
</dbReference>
<evidence type="ECO:0000256" key="1">
    <source>
        <dbReference type="ARBA" id="ARBA00001974"/>
    </source>
</evidence>
<evidence type="ECO:0000313" key="11">
    <source>
        <dbReference type="Proteomes" id="UP001152320"/>
    </source>
</evidence>
<keyword evidence="7" id="KW-0472">Membrane</keyword>
<protein>
    <recommendedName>
        <fullName evidence="8">L-gulonolactone oxidase</fullName>
        <shortName evidence="8">LGO</shortName>
        <ecNumber evidence="8">1.1.3.8</ecNumber>
    </recommendedName>
</protein>
<proteinExistence type="inferred from homology"/>
<dbReference type="GO" id="GO:0005789">
    <property type="term" value="C:endoplasmic reticulum membrane"/>
    <property type="evidence" value="ECO:0007669"/>
    <property type="project" value="UniProtKB-SubCell"/>
</dbReference>
<dbReference type="AlphaFoldDB" id="A0A9Q0YD03"/>
<dbReference type="Gene3D" id="3.30.465.10">
    <property type="match status" value="1"/>
</dbReference>
<dbReference type="Proteomes" id="UP001152320">
    <property type="component" value="Chromosome 22"/>
</dbReference>
<comment type="pathway">
    <text evidence="8">Cofactor biosynthesis; L-ascorbate biosynthesis via UDP-alpha-D-glucuronate pathway; L-ascorbate from UDP-alpha-D-glucuronate: step 4/4.</text>
</comment>
<keyword evidence="11" id="KW-1185">Reference proteome</keyword>
<dbReference type="InterPro" id="IPR016171">
    <property type="entry name" value="Vanillyl_alc_oxidase_C-sub2"/>
</dbReference>
<feature type="domain" description="FAD-binding PCMH-type" evidence="9">
    <location>
        <begin position="13"/>
        <end position="184"/>
    </location>
</feature>
<sequence>MEGYTFVNWAGTQTSHPELYFEPSSVDEIKEIIRKAKEEGKRVKVQGYGHSPNDIACSDGYMMYLKKMTDVINVNKEKLQITVQAGCSIKALAVDILPKYNMALPVCPAVGEPTIAGAISCGTHATGKKFGVLGSYVIALKLITADGEVLNCSKEENGDIFRAAVCSLGCLGVILEVTLQCHEAFQLHSISKPSTLDEILSRVDTFLDEYDHAKFFWYPHTEKVIVYHDNRTEDQPVKNPFSWFWDRLIGHHLHQFSMWIGCTFPSLQGLVNHMFFNLLCNFVIERVDTSYNLFTYHCLYSQEVTDWSIPVEKTADVFRELRASLIMNPDIGAHFPVEARFVKGDNGMVSPCHGRDSCFINIVHFRPYGMDTSNKKYWDLFQDIVKRAGGRPHWAKVHDVTSKDFSKMYPEWDKFCAIREGLDPDGMFLNDHLERIFEVKKDESKKES</sequence>
<dbReference type="Gene3D" id="1.10.45.10">
    <property type="entry name" value="Vanillyl-alcohol Oxidase, Chain A, domain 4"/>
    <property type="match status" value="1"/>
</dbReference>
<evidence type="ECO:0000256" key="8">
    <source>
        <dbReference type="RuleBase" id="RU367158"/>
    </source>
</evidence>
<evidence type="ECO:0000256" key="2">
    <source>
        <dbReference type="ARBA" id="ARBA00004370"/>
    </source>
</evidence>
<reference evidence="10" key="1">
    <citation type="submission" date="2021-10" db="EMBL/GenBank/DDBJ databases">
        <title>Tropical sea cucumber genome reveals ecological adaptation and Cuvierian tubules defense mechanism.</title>
        <authorList>
            <person name="Chen T."/>
        </authorList>
    </citation>
    <scope>NUCLEOTIDE SEQUENCE</scope>
    <source>
        <strain evidence="10">Nanhai2018</strain>
        <tissue evidence="10">Muscle</tissue>
    </source>
</reference>
<dbReference type="NCBIfam" id="TIGR01678">
    <property type="entry name" value="FAD_lactone_ox"/>
    <property type="match status" value="1"/>
</dbReference>
<comment type="similarity">
    <text evidence="3 8">Belongs to the oxygen-dependent FAD-linked oxidoreductase family.</text>
</comment>
<dbReference type="GO" id="GO:0050105">
    <property type="term" value="F:L-gulonolactone oxidase activity"/>
    <property type="evidence" value="ECO:0007669"/>
    <property type="project" value="UniProtKB-EC"/>
</dbReference>
<name>A0A9Q0YD03_HOLLE</name>
<accession>A0A9Q0YD03</accession>
<evidence type="ECO:0000256" key="6">
    <source>
        <dbReference type="ARBA" id="ARBA00023002"/>
    </source>
</evidence>
<comment type="function">
    <text evidence="8">Oxidizes L-gulono-1,4-lactone to hydrogen peroxide and L-xylo-hexulonolactone which spontaneously isomerizes to L-ascorbate.</text>
</comment>
<gene>
    <name evidence="10" type="ORF">HOLleu_40122</name>
</gene>
<comment type="caution">
    <text evidence="10">The sequence shown here is derived from an EMBL/GenBank/DDBJ whole genome shotgun (WGS) entry which is preliminary data.</text>
</comment>
<keyword evidence="6 8" id="KW-0560">Oxidoreductase</keyword>
<evidence type="ECO:0000256" key="5">
    <source>
        <dbReference type="ARBA" id="ARBA00022827"/>
    </source>
</evidence>
<dbReference type="Pfam" id="PF01565">
    <property type="entry name" value="FAD_binding_4"/>
    <property type="match status" value="1"/>
</dbReference>
<dbReference type="SUPFAM" id="SSF56176">
    <property type="entry name" value="FAD-binding/transporter-associated domain-like"/>
    <property type="match status" value="1"/>
</dbReference>
<evidence type="ECO:0000256" key="3">
    <source>
        <dbReference type="ARBA" id="ARBA00005466"/>
    </source>
</evidence>
<organism evidence="10 11">
    <name type="scientific">Holothuria leucospilota</name>
    <name type="common">Black long sea cucumber</name>
    <name type="synonym">Mertensiothuria leucospilota</name>
    <dbReference type="NCBI Taxonomy" id="206669"/>
    <lineage>
        <taxon>Eukaryota</taxon>
        <taxon>Metazoa</taxon>
        <taxon>Echinodermata</taxon>
        <taxon>Eleutherozoa</taxon>
        <taxon>Echinozoa</taxon>
        <taxon>Holothuroidea</taxon>
        <taxon>Aspidochirotacea</taxon>
        <taxon>Aspidochirotida</taxon>
        <taxon>Holothuriidae</taxon>
        <taxon>Holothuria</taxon>
    </lineage>
</organism>
<dbReference type="InterPro" id="IPR006094">
    <property type="entry name" value="Oxid_FAD_bind_N"/>
</dbReference>
<dbReference type="InterPro" id="IPR010031">
    <property type="entry name" value="FAD_lactone_oxidase-like"/>
</dbReference>
<evidence type="ECO:0000256" key="7">
    <source>
        <dbReference type="ARBA" id="ARBA00023136"/>
    </source>
</evidence>
<evidence type="ECO:0000259" key="9">
    <source>
        <dbReference type="PROSITE" id="PS51387"/>
    </source>
</evidence>
<dbReference type="Gene3D" id="3.30.43.10">
    <property type="entry name" value="Uridine Diphospho-n-acetylenolpyruvylglucosamine Reductase, domain 2"/>
    <property type="match status" value="1"/>
</dbReference>
<dbReference type="InterPro" id="IPR036318">
    <property type="entry name" value="FAD-bd_PCMH-like_sf"/>
</dbReference>
<dbReference type="InterPro" id="IPR016167">
    <property type="entry name" value="FAD-bd_PCMH_sub1"/>
</dbReference>
<dbReference type="Pfam" id="PF04030">
    <property type="entry name" value="ALO"/>
    <property type="match status" value="1"/>
</dbReference>
<dbReference type="GO" id="GO:0071949">
    <property type="term" value="F:FAD binding"/>
    <property type="evidence" value="ECO:0007669"/>
    <property type="project" value="UniProtKB-UniRule"/>
</dbReference>
<keyword evidence="8" id="KW-0492">Microsome</keyword>
<dbReference type="InterPro" id="IPR016166">
    <property type="entry name" value="FAD-bd_PCMH"/>
</dbReference>
<dbReference type="GO" id="GO:0003885">
    <property type="term" value="F:D-arabinono-1,4-lactone oxidase activity"/>
    <property type="evidence" value="ECO:0007669"/>
    <property type="project" value="UniProtKB-UniRule"/>
</dbReference>
<dbReference type="InterPro" id="IPR016169">
    <property type="entry name" value="FAD-bd_PCMH_sub2"/>
</dbReference>
<keyword evidence="4 8" id="KW-0285">Flavoprotein</keyword>
<keyword evidence="8" id="KW-0256">Endoplasmic reticulum</keyword>
<comment type="cofactor">
    <cofactor evidence="1 8">
        <name>FAD</name>
        <dbReference type="ChEBI" id="CHEBI:57692"/>
    </cofactor>
</comment>
<dbReference type="PROSITE" id="PS51387">
    <property type="entry name" value="FAD_PCMH"/>
    <property type="match status" value="1"/>
</dbReference>
<dbReference type="EMBL" id="JAIZAY010000022">
    <property type="protein sequence ID" value="KAJ8020512.1"/>
    <property type="molecule type" value="Genomic_DNA"/>
</dbReference>
<dbReference type="Gene3D" id="3.30.70.2520">
    <property type="match status" value="1"/>
</dbReference>
<evidence type="ECO:0000256" key="4">
    <source>
        <dbReference type="ARBA" id="ARBA00022630"/>
    </source>
</evidence>
<keyword evidence="8" id="KW-0060">Ascorbate biosynthesis</keyword>
<dbReference type="InterPro" id="IPR007173">
    <property type="entry name" value="ALO_C"/>
</dbReference>
<dbReference type="PANTHER" id="PTHR43762">
    <property type="entry name" value="L-GULONOLACTONE OXIDASE"/>
    <property type="match status" value="1"/>
</dbReference>
<dbReference type="GO" id="GO:0019853">
    <property type="term" value="P:L-ascorbic acid biosynthetic process"/>
    <property type="evidence" value="ECO:0007669"/>
    <property type="project" value="UniProtKB-KW"/>
</dbReference>
<dbReference type="EC" id="1.1.3.8" evidence="8"/>
<keyword evidence="5 8" id="KW-0274">FAD</keyword>
<dbReference type="InterPro" id="IPR030654">
    <property type="entry name" value="Sugar_lactone_oxidase"/>
</dbReference>
<comment type="catalytic activity">
    <reaction evidence="8">
        <text>L-gulono-1,4-lactone + O2 = L-ascorbate + H2O2 + H(+)</text>
        <dbReference type="Rhea" id="RHEA:32363"/>
        <dbReference type="ChEBI" id="CHEBI:15378"/>
        <dbReference type="ChEBI" id="CHEBI:15379"/>
        <dbReference type="ChEBI" id="CHEBI:16240"/>
        <dbReference type="ChEBI" id="CHEBI:17587"/>
        <dbReference type="ChEBI" id="CHEBI:38290"/>
        <dbReference type="EC" id="1.1.3.8"/>
    </reaction>
</comment>
<dbReference type="PANTHER" id="PTHR43762:SF8">
    <property type="entry name" value="L-GULONOLACTONE OXIDASE"/>
    <property type="match status" value="1"/>
</dbReference>